<evidence type="ECO:0000313" key="9">
    <source>
        <dbReference type="Proteomes" id="UP000234881"/>
    </source>
</evidence>
<dbReference type="InterPro" id="IPR036388">
    <property type="entry name" value="WH-like_DNA-bd_sf"/>
</dbReference>
<dbReference type="PANTHER" id="PTHR33202:SF6">
    <property type="entry name" value="ZINC UPTAKE REGULATION PROTEIN"/>
    <property type="match status" value="1"/>
</dbReference>
<keyword evidence="6" id="KW-0804">Transcription</keyword>
<dbReference type="Gene3D" id="1.10.10.10">
    <property type="entry name" value="Winged helix-like DNA-binding domain superfamily/Winged helix DNA-binding domain"/>
    <property type="match status" value="1"/>
</dbReference>
<dbReference type="Gene3D" id="3.30.1490.190">
    <property type="match status" value="1"/>
</dbReference>
<dbReference type="Proteomes" id="UP000234881">
    <property type="component" value="Unassembled WGS sequence"/>
</dbReference>
<dbReference type="InterPro" id="IPR002481">
    <property type="entry name" value="FUR"/>
</dbReference>
<evidence type="ECO:0000256" key="3">
    <source>
        <dbReference type="ARBA" id="ARBA00022833"/>
    </source>
</evidence>
<feature type="binding site" evidence="7">
    <location>
        <position position="152"/>
    </location>
    <ligand>
        <name>Zn(2+)</name>
        <dbReference type="ChEBI" id="CHEBI:29105"/>
    </ligand>
</feature>
<evidence type="ECO:0000256" key="4">
    <source>
        <dbReference type="ARBA" id="ARBA00023015"/>
    </source>
</evidence>
<keyword evidence="5" id="KW-0238">DNA-binding</keyword>
<evidence type="ECO:0000256" key="7">
    <source>
        <dbReference type="PIRSR" id="PIRSR602481-1"/>
    </source>
</evidence>
<evidence type="ECO:0000256" key="6">
    <source>
        <dbReference type="ARBA" id="ARBA00023163"/>
    </source>
</evidence>
<dbReference type="GO" id="GO:0003700">
    <property type="term" value="F:DNA-binding transcription factor activity"/>
    <property type="evidence" value="ECO:0007669"/>
    <property type="project" value="InterPro"/>
</dbReference>
<evidence type="ECO:0000256" key="1">
    <source>
        <dbReference type="ARBA" id="ARBA00007957"/>
    </source>
</evidence>
<evidence type="ECO:0000256" key="2">
    <source>
        <dbReference type="ARBA" id="ARBA00022491"/>
    </source>
</evidence>
<sequence length="158" mass="17334">MNMVGSNDHEGCKRLALATAEAFCLENKLHLTKTRRRVLELLLEQHKALGAYAILKKLTEEGLGSQPVTAYRALNFLLKHGFAHKVEKLNAFVACIHPQEAHTPAFMICSNCSSVAEVQIPSPQGVLHKANQSTGFRIERTIVEAVGVCPSCVEEEIA</sequence>
<name>A0A2N5XRT9_9HYPH</name>
<comment type="cofactor">
    <cofactor evidence="7">
        <name>Zn(2+)</name>
        <dbReference type="ChEBI" id="CHEBI:29105"/>
    </cofactor>
    <text evidence="7">Binds 1 zinc ion per subunit.</text>
</comment>
<dbReference type="EMBL" id="PKUQ01000019">
    <property type="protein sequence ID" value="PLW77175.1"/>
    <property type="molecule type" value="Genomic_DNA"/>
</dbReference>
<comment type="caution">
    <text evidence="8">The sequence shown here is derived from an EMBL/GenBank/DDBJ whole genome shotgun (WGS) entry which is preliminary data.</text>
</comment>
<protein>
    <submittedName>
        <fullName evidence="8">Fur family transcriptional regulator</fullName>
    </submittedName>
</protein>
<organism evidence="8 9">
    <name type="scientific">Cohaesibacter celericrescens</name>
    <dbReference type="NCBI Taxonomy" id="2067669"/>
    <lineage>
        <taxon>Bacteria</taxon>
        <taxon>Pseudomonadati</taxon>
        <taxon>Pseudomonadota</taxon>
        <taxon>Alphaproteobacteria</taxon>
        <taxon>Hyphomicrobiales</taxon>
        <taxon>Cohaesibacteraceae</taxon>
    </lineage>
</organism>
<dbReference type="OrthoDB" id="9801127at2"/>
<keyword evidence="7" id="KW-0479">Metal-binding</keyword>
<dbReference type="InterPro" id="IPR043135">
    <property type="entry name" value="Fur_C"/>
</dbReference>
<keyword evidence="3 7" id="KW-0862">Zinc</keyword>
<dbReference type="SUPFAM" id="SSF46785">
    <property type="entry name" value="Winged helix' DNA-binding domain"/>
    <property type="match status" value="1"/>
</dbReference>
<keyword evidence="4" id="KW-0805">Transcription regulation</keyword>
<accession>A0A2N5XRT9</accession>
<dbReference type="PANTHER" id="PTHR33202">
    <property type="entry name" value="ZINC UPTAKE REGULATION PROTEIN"/>
    <property type="match status" value="1"/>
</dbReference>
<dbReference type="InterPro" id="IPR036390">
    <property type="entry name" value="WH_DNA-bd_sf"/>
</dbReference>
<feature type="binding site" evidence="7">
    <location>
        <position position="109"/>
    </location>
    <ligand>
        <name>Zn(2+)</name>
        <dbReference type="ChEBI" id="CHEBI:29105"/>
    </ligand>
</feature>
<keyword evidence="9" id="KW-1185">Reference proteome</keyword>
<dbReference type="AlphaFoldDB" id="A0A2N5XRT9"/>
<evidence type="ECO:0000256" key="5">
    <source>
        <dbReference type="ARBA" id="ARBA00023125"/>
    </source>
</evidence>
<proteinExistence type="inferred from homology"/>
<evidence type="ECO:0000313" key="8">
    <source>
        <dbReference type="EMBL" id="PLW77175.1"/>
    </source>
</evidence>
<reference evidence="8 9" key="1">
    <citation type="submission" date="2018-01" db="EMBL/GenBank/DDBJ databases">
        <title>The draft genome sequence of Cohaesibacter sp. H1304.</title>
        <authorList>
            <person name="Wang N.-N."/>
            <person name="Du Z.-J."/>
        </authorList>
    </citation>
    <scope>NUCLEOTIDE SEQUENCE [LARGE SCALE GENOMIC DNA]</scope>
    <source>
        <strain evidence="8 9">H1304</strain>
    </source>
</reference>
<dbReference type="GO" id="GO:0000976">
    <property type="term" value="F:transcription cis-regulatory region binding"/>
    <property type="evidence" value="ECO:0007669"/>
    <property type="project" value="TreeGrafter"/>
</dbReference>
<dbReference type="GO" id="GO:1900376">
    <property type="term" value="P:regulation of secondary metabolite biosynthetic process"/>
    <property type="evidence" value="ECO:0007669"/>
    <property type="project" value="TreeGrafter"/>
</dbReference>
<keyword evidence="2" id="KW-0678">Repressor</keyword>
<dbReference type="GO" id="GO:0005829">
    <property type="term" value="C:cytosol"/>
    <property type="evidence" value="ECO:0007669"/>
    <property type="project" value="TreeGrafter"/>
</dbReference>
<feature type="binding site" evidence="7">
    <location>
        <position position="149"/>
    </location>
    <ligand>
        <name>Zn(2+)</name>
        <dbReference type="ChEBI" id="CHEBI:29105"/>
    </ligand>
</feature>
<dbReference type="GO" id="GO:0008270">
    <property type="term" value="F:zinc ion binding"/>
    <property type="evidence" value="ECO:0007669"/>
    <property type="project" value="TreeGrafter"/>
</dbReference>
<comment type="similarity">
    <text evidence="1">Belongs to the Fur family.</text>
</comment>
<dbReference type="Pfam" id="PF01475">
    <property type="entry name" value="FUR"/>
    <property type="match status" value="1"/>
</dbReference>
<feature type="binding site" evidence="7">
    <location>
        <position position="112"/>
    </location>
    <ligand>
        <name>Zn(2+)</name>
        <dbReference type="ChEBI" id="CHEBI:29105"/>
    </ligand>
</feature>
<dbReference type="GO" id="GO:0045892">
    <property type="term" value="P:negative regulation of DNA-templated transcription"/>
    <property type="evidence" value="ECO:0007669"/>
    <property type="project" value="TreeGrafter"/>
</dbReference>
<gene>
    <name evidence="8" type="ORF">C0081_10910</name>
</gene>